<evidence type="ECO:0000256" key="5">
    <source>
        <dbReference type="ARBA" id="ARBA00023163"/>
    </source>
</evidence>
<dbReference type="Proteomes" id="UP000051934">
    <property type="component" value="Unassembled WGS sequence"/>
</dbReference>
<dbReference type="GO" id="GO:0006352">
    <property type="term" value="P:DNA-templated transcription initiation"/>
    <property type="evidence" value="ECO:0007669"/>
    <property type="project" value="InterPro"/>
</dbReference>
<proteinExistence type="inferred from homology"/>
<dbReference type="PANTHER" id="PTHR43133:SF8">
    <property type="entry name" value="RNA POLYMERASE SIGMA FACTOR HI_1459-RELATED"/>
    <property type="match status" value="1"/>
</dbReference>
<dbReference type="Pfam" id="PF04542">
    <property type="entry name" value="Sigma70_r2"/>
    <property type="match status" value="1"/>
</dbReference>
<comment type="caution">
    <text evidence="8">The sequence shown here is derived from an EMBL/GenBank/DDBJ whole genome shotgun (WGS) entry which is preliminary data.</text>
</comment>
<keyword evidence="4" id="KW-0238">DNA-binding</keyword>
<evidence type="ECO:0000256" key="4">
    <source>
        <dbReference type="ARBA" id="ARBA00023125"/>
    </source>
</evidence>
<evidence type="ECO:0000259" key="7">
    <source>
        <dbReference type="Pfam" id="PF08281"/>
    </source>
</evidence>
<gene>
    <name evidence="8" type="ORF">ABR69_02390</name>
</gene>
<keyword evidence="5" id="KW-0804">Transcription</keyword>
<protein>
    <submittedName>
        <fullName evidence="8">Uncharacterized protein</fullName>
    </submittedName>
</protein>
<dbReference type="Gene3D" id="1.10.10.10">
    <property type="entry name" value="Winged helix-like DNA-binding domain superfamily/Winged helix DNA-binding domain"/>
    <property type="match status" value="1"/>
</dbReference>
<dbReference type="GO" id="GO:0003677">
    <property type="term" value="F:DNA binding"/>
    <property type="evidence" value="ECO:0007669"/>
    <property type="project" value="UniProtKB-KW"/>
</dbReference>
<evidence type="ECO:0000313" key="9">
    <source>
        <dbReference type="Proteomes" id="UP000051934"/>
    </source>
</evidence>
<evidence type="ECO:0000256" key="3">
    <source>
        <dbReference type="ARBA" id="ARBA00023082"/>
    </source>
</evidence>
<evidence type="ECO:0000259" key="6">
    <source>
        <dbReference type="Pfam" id="PF04542"/>
    </source>
</evidence>
<sequence>MQIEFQQAIEKHRQRVVTLARYSLRSAADADDIAQEVFVKLWQHWPKIDHDKQLPWLLRVTHNAIIDFVRRRKTRNESIDDAVDVEAQAAEQSQFEVLENNQLTASLTDAIRQLDDPFRSILVMRDVQGLSYADIEESLDMNASQVKVYLHRARRKLRADPQLRLRFEEINSSGDDAV</sequence>
<dbReference type="AlphaFoldDB" id="A0A0R2RWS7"/>
<reference evidence="8 9" key="1">
    <citation type="submission" date="2015-10" db="EMBL/GenBank/DDBJ databases">
        <title>Metagenome-Assembled Genomes uncover a global brackish microbiome.</title>
        <authorList>
            <person name="Hugerth L.W."/>
            <person name="Larsson J."/>
            <person name="Alneberg J."/>
            <person name="Lindh M.V."/>
            <person name="Legrand C."/>
            <person name="Pinhassi J."/>
            <person name="Andersson A.F."/>
        </authorList>
    </citation>
    <scope>NUCLEOTIDE SEQUENCE [LARGE SCALE GENOMIC DNA]</scope>
    <source>
        <strain evidence="8">BACL4 MAG-120507-bin80</strain>
    </source>
</reference>
<dbReference type="Gene3D" id="1.10.1740.10">
    <property type="match status" value="1"/>
</dbReference>
<feature type="domain" description="RNA polymerase sigma factor 70 region 4 type 2" evidence="7">
    <location>
        <begin position="106"/>
        <end position="157"/>
    </location>
</feature>
<dbReference type="InterPro" id="IPR039425">
    <property type="entry name" value="RNA_pol_sigma-70-like"/>
</dbReference>
<dbReference type="PANTHER" id="PTHR43133">
    <property type="entry name" value="RNA POLYMERASE ECF-TYPE SIGMA FACTO"/>
    <property type="match status" value="1"/>
</dbReference>
<keyword evidence="2" id="KW-0805">Transcription regulation</keyword>
<dbReference type="InterPro" id="IPR013325">
    <property type="entry name" value="RNA_pol_sigma_r2"/>
</dbReference>
<dbReference type="InterPro" id="IPR007627">
    <property type="entry name" value="RNA_pol_sigma70_r2"/>
</dbReference>
<dbReference type="InterPro" id="IPR013249">
    <property type="entry name" value="RNA_pol_sigma70_r4_t2"/>
</dbReference>
<dbReference type="EMBL" id="LIBB01000610">
    <property type="protein sequence ID" value="KRO67071.1"/>
    <property type="molecule type" value="Genomic_DNA"/>
</dbReference>
<dbReference type="InterPro" id="IPR013324">
    <property type="entry name" value="RNA_pol_sigma_r3/r4-like"/>
</dbReference>
<dbReference type="Pfam" id="PF08281">
    <property type="entry name" value="Sigma70_r4_2"/>
    <property type="match status" value="1"/>
</dbReference>
<dbReference type="GO" id="GO:0016987">
    <property type="term" value="F:sigma factor activity"/>
    <property type="evidence" value="ECO:0007669"/>
    <property type="project" value="UniProtKB-KW"/>
</dbReference>
<accession>A0A0R2RWS7</accession>
<dbReference type="SUPFAM" id="SSF88659">
    <property type="entry name" value="Sigma3 and sigma4 domains of RNA polymerase sigma factors"/>
    <property type="match status" value="1"/>
</dbReference>
<dbReference type="CDD" id="cd06171">
    <property type="entry name" value="Sigma70_r4"/>
    <property type="match status" value="1"/>
</dbReference>
<evidence type="ECO:0000256" key="1">
    <source>
        <dbReference type="ARBA" id="ARBA00010641"/>
    </source>
</evidence>
<organism evidence="8 9">
    <name type="scientific">OM182 bacterium BACL3 MAG-120507-bin80</name>
    <dbReference type="NCBI Taxonomy" id="1655577"/>
    <lineage>
        <taxon>Bacteria</taxon>
        <taxon>Pseudomonadati</taxon>
        <taxon>Pseudomonadota</taxon>
        <taxon>Gammaproteobacteria</taxon>
        <taxon>OMG group</taxon>
        <taxon>OM182 clade</taxon>
    </lineage>
</organism>
<name>A0A0R2RWS7_9GAMM</name>
<dbReference type="InterPro" id="IPR036388">
    <property type="entry name" value="WH-like_DNA-bd_sf"/>
</dbReference>
<feature type="domain" description="RNA polymerase sigma-70 region 2" evidence="6">
    <location>
        <begin position="9"/>
        <end position="73"/>
    </location>
</feature>
<dbReference type="InterPro" id="IPR014284">
    <property type="entry name" value="RNA_pol_sigma-70_dom"/>
</dbReference>
<dbReference type="NCBIfam" id="TIGR02937">
    <property type="entry name" value="sigma70-ECF"/>
    <property type="match status" value="1"/>
</dbReference>
<dbReference type="SUPFAM" id="SSF88946">
    <property type="entry name" value="Sigma2 domain of RNA polymerase sigma factors"/>
    <property type="match status" value="1"/>
</dbReference>
<comment type="similarity">
    <text evidence="1">Belongs to the sigma-70 factor family. ECF subfamily.</text>
</comment>
<evidence type="ECO:0000313" key="8">
    <source>
        <dbReference type="EMBL" id="KRO67071.1"/>
    </source>
</evidence>
<keyword evidence="3" id="KW-0731">Sigma factor</keyword>
<evidence type="ECO:0000256" key="2">
    <source>
        <dbReference type="ARBA" id="ARBA00023015"/>
    </source>
</evidence>